<dbReference type="EMBL" id="AJWZ01012037">
    <property type="protein sequence ID" value="EKC43373.1"/>
    <property type="molecule type" value="Genomic_DNA"/>
</dbReference>
<protein>
    <submittedName>
        <fullName evidence="1">Uncharacterized protein</fullName>
    </submittedName>
</protein>
<comment type="caution">
    <text evidence="1">The sequence shown here is derived from an EMBL/GenBank/DDBJ whole genome shotgun (WGS) entry which is preliminary data.</text>
</comment>
<proteinExistence type="predicted"/>
<evidence type="ECO:0000313" key="1">
    <source>
        <dbReference type="EMBL" id="EKC43373.1"/>
    </source>
</evidence>
<reference evidence="1" key="1">
    <citation type="journal article" date="2013" name="Environ. Microbiol.">
        <title>Microbiota from the distal guts of lean and obese adolescents exhibit partial functional redundancy besides clear differences in community structure.</title>
        <authorList>
            <person name="Ferrer M."/>
            <person name="Ruiz A."/>
            <person name="Lanza F."/>
            <person name="Haange S.B."/>
            <person name="Oberbach A."/>
            <person name="Till H."/>
            <person name="Bargiela R."/>
            <person name="Campoy C."/>
            <person name="Segura M.T."/>
            <person name="Richter M."/>
            <person name="von Bergen M."/>
            <person name="Seifert J."/>
            <person name="Suarez A."/>
        </authorList>
    </citation>
    <scope>NUCLEOTIDE SEQUENCE</scope>
</reference>
<dbReference type="AlphaFoldDB" id="K1RCC9"/>
<sequence>MNMYPYIDPQAFANEQAMLQQRINQLEQARNQQMSMYAPQSQQQQQAQTSNVNWIQVAGIEGARNQIVQPGHTAWMMDNNSPVFYVKSVDGMGSATFKVFQFAEISPEALNPAQSQSKEERQEYVTRQEFDALLTRLGEKPENKEEPV</sequence>
<organism evidence="1">
    <name type="scientific">human gut metagenome</name>
    <dbReference type="NCBI Taxonomy" id="408170"/>
    <lineage>
        <taxon>unclassified sequences</taxon>
        <taxon>metagenomes</taxon>
        <taxon>organismal metagenomes</taxon>
    </lineage>
</organism>
<name>K1RCC9_9ZZZZ</name>
<accession>K1RCC9</accession>
<gene>
    <name evidence="1" type="ORF">OBE_18027</name>
</gene>